<sequence>MNDKQFVLVTGGGQGIGRAVARAFAGRGWGVAIFERDGEAGEEARAEIAAAGGDCLLYGVDVGDERAVAAACEDLAGRGVSLGALINNAGISGPTPLDAPLAAWDAVIAVNLRGPFVVVKYALPLLTAGSAVVNIASTRALMSEPDWHAYDAAKGGLLALTRSLAVTLGSRRIRVNAISPGWIDTSLLKKGRVRRPAALRPVDHEQHPAGRVGRPEDIAAACLFLVSADAGFITGSNLVVDGGMTVKMIYEE</sequence>
<protein>
    <submittedName>
        <fullName evidence="2">SDR family oxidoreductase</fullName>
    </submittedName>
</protein>
<organism evidence="2 3">
    <name type="scientific">Anaeroselena agilis</name>
    <dbReference type="NCBI Taxonomy" id="3063788"/>
    <lineage>
        <taxon>Bacteria</taxon>
        <taxon>Bacillati</taxon>
        <taxon>Bacillota</taxon>
        <taxon>Negativicutes</taxon>
        <taxon>Acetonemataceae</taxon>
        <taxon>Anaeroselena</taxon>
    </lineage>
</organism>
<dbReference type="SUPFAM" id="SSF51735">
    <property type="entry name" value="NAD(P)-binding Rossmann-fold domains"/>
    <property type="match status" value="1"/>
</dbReference>
<dbReference type="Proteomes" id="UP001254848">
    <property type="component" value="Unassembled WGS sequence"/>
</dbReference>
<dbReference type="Pfam" id="PF13561">
    <property type="entry name" value="adh_short_C2"/>
    <property type="match status" value="1"/>
</dbReference>
<evidence type="ECO:0000256" key="1">
    <source>
        <dbReference type="ARBA" id="ARBA00006484"/>
    </source>
</evidence>
<gene>
    <name evidence="2" type="ORF">Q4T40_16535</name>
</gene>
<name>A0ABU3P1C4_9FIRM</name>
<accession>A0ABU3P1C4</accession>
<comment type="similarity">
    <text evidence="1">Belongs to the short-chain dehydrogenases/reductases (SDR) family.</text>
</comment>
<dbReference type="InterPro" id="IPR036291">
    <property type="entry name" value="NAD(P)-bd_dom_sf"/>
</dbReference>
<dbReference type="InterPro" id="IPR002347">
    <property type="entry name" value="SDR_fam"/>
</dbReference>
<dbReference type="PRINTS" id="PR00080">
    <property type="entry name" value="SDRFAMILY"/>
</dbReference>
<dbReference type="PANTHER" id="PTHR42760:SF123">
    <property type="entry name" value="OXIDOREDUCTASE"/>
    <property type="match status" value="1"/>
</dbReference>
<evidence type="ECO:0000313" key="3">
    <source>
        <dbReference type="Proteomes" id="UP001254848"/>
    </source>
</evidence>
<dbReference type="RefSeq" id="WP_413781319.1">
    <property type="nucleotide sequence ID" value="NZ_JAUOZS010000001.1"/>
</dbReference>
<reference evidence="2 3" key="1">
    <citation type="submission" date="2023-07" db="EMBL/GenBank/DDBJ databases">
        <title>The novel representative of Negativicutes class, Anaeroselena agilis gen. nov. sp. nov.</title>
        <authorList>
            <person name="Prokofeva M.I."/>
            <person name="Elcheninov A.G."/>
            <person name="Klyukina A."/>
            <person name="Kublanov I.V."/>
            <person name="Frolov E.N."/>
            <person name="Podosokorskaya O.A."/>
        </authorList>
    </citation>
    <scope>NUCLEOTIDE SEQUENCE [LARGE SCALE GENOMIC DNA]</scope>
    <source>
        <strain evidence="2 3">4137-cl</strain>
    </source>
</reference>
<dbReference type="PRINTS" id="PR00081">
    <property type="entry name" value="GDHRDH"/>
</dbReference>
<dbReference type="EMBL" id="JAUOZS010000001">
    <property type="protein sequence ID" value="MDT8902850.1"/>
    <property type="molecule type" value="Genomic_DNA"/>
</dbReference>
<dbReference type="Gene3D" id="3.40.50.720">
    <property type="entry name" value="NAD(P)-binding Rossmann-like Domain"/>
    <property type="match status" value="1"/>
</dbReference>
<evidence type="ECO:0000313" key="2">
    <source>
        <dbReference type="EMBL" id="MDT8902850.1"/>
    </source>
</evidence>
<dbReference type="PANTHER" id="PTHR42760">
    <property type="entry name" value="SHORT-CHAIN DEHYDROGENASES/REDUCTASES FAMILY MEMBER"/>
    <property type="match status" value="1"/>
</dbReference>
<proteinExistence type="inferred from homology"/>
<keyword evidence="3" id="KW-1185">Reference proteome</keyword>
<comment type="caution">
    <text evidence="2">The sequence shown here is derived from an EMBL/GenBank/DDBJ whole genome shotgun (WGS) entry which is preliminary data.</text>
</comment>